<name>A0A7Z7IPH0_9MYCO</name>
<organism evidence="2 3">
    <name type="scientific">Mycobacterium simulans</name>
    <dbReference type="NCBI Taxonomy" id="627089"/>
    <lineage>
        <taxon>Bacteria</taxon>
        <taxon>Bacillati</taxon>
        <taxon>Actinomycetota</taxon>
        <taxon>Actinomycetes</taxon>
        <taxon>Mycobacteriales</taxon>
        <taxon>Mycobacteriaceae</taxon>
        <taxon>Mycobacterium</taxon>
    </lineage>
</organism>
<feature type="region of interest" description="Disordered" evidence="1">
    <location>
        <begin position="26"/>
        <end position="45"/>
    </location>
</feature>
<sequence length="80" mass="9107">MSGADKTRNKVDNVRGIAKSAVEQVTGNPRLEAEGSDRQRASRAQRRWRKIKDVFRPRRFAAVRRRDPSYLVLTGLTLLG</sequence>
<proteinExistence type="predicted"/>
<keyword evidence="3" id="KW-1185">Reference proteome</keyword>
<evidence type="ECO:0008006" key="4">
    <source>
        <dbReference type="Google" id="ProtNLM"/>
    </source>
</evidence>
<feature type="compositionally biased region" description="Basic and acidic residues" evidence="1">
    <location>
        <begin position="31"/>
        <end position="40"/>
    </location>
</feature>
<dbReference type="InterPro" id="IPR036629">
    <property type="entry name" value="YjbJ_sf"/>
</dbReference>
<protein>
    <recommendedName>
        <fullName evidence="4">CsbD family protein</fullName>
    </recommendedName>
</protein>
<dbReference type="Proteomes" id="UP000554965">
    <property type="component" value="Unassembled WGS sequence"/>
</dbReference>
<evidence type="ECO:0000256" key="1">
    <source>
        <dbReference type="SAM" id="MobiDB-lite"/>
    </source>
</evidence>
<gene>
    <name evidence="2" type="ORF">MSIMFB_04389</name>
</gene>
<reference evidence="2 3" key="1">
    <citation type="submission" date="2017-10" db="EMBL/GenBank/DDBJ databases">
        <authorList>
            <consortium name="Urmite Genomes"/>
        </authorList>
    </citation>
    <scope>NUCLEOTIDE SEQUENCE [LARGE SCALE GENOMIC DNA]</scope>
    <source>
        <strain evidence="2 3">FB-527</strain>
    </source>
</reference>
<evidence type="ECO:0000313" key="3">
    <source>
        <dbReference type="Proteomes" id="UP000554965"/>
    </source>
</evidence>
<dbReference type="EMBL" id="OCTY01000002">
    <property type="protein sequence ID" value="SOJ56912.1"/>
    <property type="molecule type" value="Genomic_DNA"/>
</dbReference>
<evidence type="ECO:0000313" key="2">
    <source>
        <dbReference type="EMBL" id="SOJ56912.1"/>
    </source>
</evidence>
<comment type="caution">
    <text evidence="2">The sequence shown here is derived from an EMBL/GenBank/DDBJ whole genome shotgun (WGS) entry which is preliminary data.</text>
</comment>
<dbReference type="SUPFAM" id="SSF69047">
    <property type="entry name" value="Hypothetical protein YjbJ"/>
    <property type="match status" value="1"/>
</dbReference>
<dbReference type="RefSeq" id="WP_186244447.1">
    <property type="nucleotide sequence ID" value="NZ_OCTY01000002.1"/>
</dbReference>
<dbReference type="AlphaFoldDB" id="A0A7Z7IPH0"/>
<accession>A0A7Z7IPH0</accession>